<organism evidence="3 4">
    <name type="scientific">Schizophyllum amplum</name>
    <dbReference type="NCBI Taxonomy" id="97359"/>
    <lineage>
        <taxon>Eukaryota</taxon>
        <taxon>Fungi</taxon>
        <taxon>Dikarya</taxon>
        <taxon>Basidiomycota</taxon>
        <taxon>Agaricomycotina</taxon>
        <taxon>Agaricomycetes</taxon>
        <taxon>Agaricomycetidae</taxon>
        <taxon>Agaricales</taxon>
        <taxon>Schizophyllaceae</taxon>
        <taxon>Schizophyllum</taxon>
    </lineage>
</organism>
<dbReference type="OrthoDB" id="2161379at2759"/>
<keyword evidence="4" id="KW-1185">Reference proteome</keyword>
<evidence type="ECO:0000313" key="4">
    <source>
        <dbReference type="Proteomes" id="UP000320762"/>
    </source>
</evidence>
<dbReference type="PANTHER" id="PTHR45296">
    <property type="entry name" value="TRANSDUCIN/WD40 REPEAT-LIKE SUPERFAMILY PROTEIN"/>
    <property type="match status" value="1"/>
</dbReference>
<dbReference type="InterPro" id="IPR001680">
    <property type="entry name" value="WD40_rpt"/>
</dbReference>
<dbReference type="AlphaFoldDB" id="A0A550CD22"/>
<keyword evidence="1" id="KW-0853">WD repeat</keyword>
<reference evidence="3 4" key="1">
    <citation type="journal article" date="2019" name="New Phytol.">
        <title>Comparative genomics reveals unique wood-decay strategies and fruiting body development in the Schizophyllaceae.</title>
        <authorList>
            <person name="Almasi E."/>
            <person name="Sahu N."/>
            <person name="Krizsan K."/>
            <person name="Balint B."/>
            <person name="Kovacs G.M."/>
            <person name="Kiss B."/>
            <person name="Cseklye J."/>
            <person name="Drula E."/>
            <person name="Henrissat B."/>
            <person name="Nagy I."/>
            <person name="Chovatia M."/>
            <person name="Adam C."/>
            <person name="LaButti K."/>
            <person name="Lipzen A."/>
            <person name="Riley R."/>
            <person name="Grigoriev I.V."/>
            <person name="Nagy L.G."/>
        </authorList>
    </citation>
    <scope>NUCLEOTIDE SEQUENCE [LARGE SCALE GENOMIC DNA]</scope>
    <source>
        <strain evidence="3 4">NL-1724</strain>
    </source>
</reference>
<comment type="caution">
    <text evidence="3">The sequence shown here is derived from an EMBL/GenBank/DDBJ whole genome shotgun (WGS) entry which is preliminary data.</text>
</comment>
<dbReference type="PROSITE" id="PS50082">
    <property type="entry name" value="WD_REPEATS_2"/>
    <property type="match status" value="1"/>
</dbReference>
<dbReference type="Pfam" id="PF00400">
    <property type="entry name" value="WD40"/>
    <property type="match status" value="1"/>
</dbReference>
<name>A0A550CD22_9AGAR</name>
<dbReference type="InterPro" id="IPR015943">
    <property type="entry name" value="WD40/YVTN_repeat-like_dom_sf"/>
</dbReference>
<evidence type="ECO:0000256" key="2">
    <source>
        <dbReference type="SAM" id="MobiDB-lite"/>
    </source>
</evidence>
<accession>A0A550CD22</accession>
<dbReference type="Gene3D" id="2.130.10.10">
    <property type="entry name" value="YVTN repeat-like/Quinoprotein amine dehydrogenase"/>
    <property type="match status" value="2"/>
</dbReference>
<dbReference type="Proteomes" id="UP000320762">
    <property type="component" value="Unassembled WGS sequence"/>
</dbReference>
<gene>
    <name evidence="3" type="ORF">BD626DRAFT_569735</name>
</gene>
<feature type="region of interest" description="Disordered" evidence="2">
    <location>
        <begin position="438"/>
        <end position="461"/>
    </location>
</feature>
<dbReference type="EMBL" id="VDMD01000012">
    <property type="protein sequence ID" value="TRM62586.1"/>
    <property type="molecule type" value="Genomic_DNA"/>
</dbReference>
<dbReference type="SMART" id="SM00320">
    <property type="entry name" value="WD40"/>
    <property type="match status" value="2"/>
</dbReference>
<evidence type="ECO:0000313" key="3">
    <source>
        <dbReference type="EMBL" id="TRM62586.1"/>
    </source>
</evidence>
<dbReference type="STRING" id="97359.A0A550CD22"/>
<sequence>MNPTILHTAQITALALVPRDLRADALVAGSNDGSIRMYDLATGRVSRAVRALGDEVASIAVETDKKRGPWTIWVACGRRALQFDLSEESKMVQTASDAKMAIDLCEEDEEEDALNEVRGLLEFLLLLPGASVLFVVGCPSLLHPPYLLLLARLPALLCPYTGTSLPTLLFLYPHSNLNFLPIPELQLTPISTQLAAHPSGTHLAFCTDAGAVGVLDRATGRVKRMRGRHENICASVRFVPDRPRELVSGGYDHVLLHADFDSGAMLGRQEMPHNLGSLLDPTGPGMSLAPPFIIALAMSPARVLAAGLADGRVWVGVGGEVTEQTKSAKTTAKKKKTKKWEGLNEDGVLVEKVADGPVVAVAFKNADTLLTCSLLGQLTEIALMRERGEVRQLHKRKVTQLESMAKVNALVADERYVVVGGVGRDGAGVVEVMHLEAEGAEGKSAEEEGKPVEAELIPTAE</sequence>
<dbReference type="PANTHER" id="PTHR45296:SF1">
    <property type="entry name" value="TRANSDUCIN_WD40 REPEAT-LIKE SUPERFAMILY PROTEIN"/>
    <property type="match status" value="1"/>
</dbReference>
<protein>
    <submittedName>
        <fullName evidence="3">Uncharacterized protein</fullName>
    </submittedName>
</protein>
<feature type="repeat" description="WD" evidence="1">
    <location>
        <begin position="4"/>
        <end position="48"/>
    </location>
</feature>
<dbReference type="SUPFAM" id="SSF63829">
    <property type="entry name" value="Calcium-dependent phosphotriesterase"/>
    <property type="match status" value="1"/>
</dbReference>
<evidence type="ECO:0000256" key="1">
    <source>
        <dbReference type="PROSITE-ProRule" id="PRU00221"/>
    </source>
</evidence>
<feature type="compositionally biased region" description="Basic and acidic residues" evidence="2">
    <location>
        <begin position="438"/>
        <end position="453"/>
    </location>
</feature>
<proteinExistence type="predicted"/>